<proteinExistence type="predicted"/>
<evidence type="ECO:0000313" key="2">
    <source>
        <dbReference type="Proteomes" id="UP000014983"/>
    </source>
</evidence>
<dbReference type="Proteomes" id="UP000014983">
    <property type="component" value="Chromosome"/>
</dbReference>
<gene>
    <name evidence="1" type="ORF">SDIMI_v3c03870</name>
</gene>
<dbReference type="STRING" id="1276221.SDIMI_v3c03870"/>
<organism evidence="1 2">
    <name type="scientific">Spiroplasma diminutum CUAS-1</name>
    <dbReference type="NCBI Taxonomy" id="1276221"/>
    <lineage>
        <taxon>Bacteria</taxon>
        <taxon>Bacillati</taxon>
        <taxon>Mycoplasmatota</taxon>
        <taxon>Mollicutes</taxon>
        <taxon>Entomoplasmatales</taxon>
        <taxon>Spiroplasmataceae</taxon>
        <taxon>Spiroplasma</taxon>
    </lineage>
</organism>
<name>S5LZQ7_9MOLU</name>
<accession>S5LZQ7</accession>
<dbReference type="KEGG" id="sdi:SDIMI_v3c03870"/>
<dbReference type="RefSeq" id="WP_020836324.1">
    <property type="nucleotide sequence ID" value="NC_021833.1"/>
</dbReference>
<reference evidence="1 2" key="1">
    <citation type="journal article" date="2013" name="Genome Biol. Evol.">
        <title>Comparison of metabolic capacities and inference of gene content evolution in mosquito-associated Spiroplasma diminutum and S. taiwanense.</title>
        <authorList>
            <person name="Lo W.S."/>
            <person name="Ku C."/>
            <person name="Chen L.L."/>
            <person name="Chang T.H."/>
            <person name="Kuo C.H."/>
        </authorList>
    </citation>
    <scope>NUCLEOTIDE SEQUENCE [LARGE SCALE GENOMIC DNA]</scope>
    <source>
        <strain evidence="1">CUAS-1</strain>
    </source>
</reference>
<evidence type="ECO:0000313" key="1">
    <source>
        <dbReference type="EMBL" id="AGR42091.1"/>
    </source>
</evidence>
<dbReference type="AlphaFoldDB" id="S5LZQ7"/>
<dbReference type="EMBL" id="CP005076">
    <property type="protein sequence ID" value="AGR42091.1"/>
    <property type="molecule type" value="Genomic_DNA"/>
</dbReference>
<dbReference type="InParanoid" id="S5LZQ7"/>
<sequence length="326" mass="37925">METKLSFDHKVDIVVKKLEEYNKVNKDIKRYGDIFNTFSFSYEINEPELFFELKSTDYDENNFSATSLATEQWIEINVENDNEVNWLIKTINKFIEKSYETMKKAREFSKPHVGILVYDEFTDSYYLNPTTGPILLRSKEISKEISSTRIDIFNIFINLRSAVIEEDRLVEIFGLSTEEIISKIKSSLKSINDSAIKIMKIEGIPRYEVSIEQEGDRIFYNTYATVDFGLEAANKNKVNEINLEADLNNIEELEKIYVQIRKDQEVSKNMADLARSLVSRNDPKLYIQNATTGLWTLSKEGKETIKNLNIIDFINNDISEIEFDID</sequence>
<protein>
    <submittedName>
        <fullName evidence="1">Uncharacterized protein</fullName>
    </submittedName>
</protein>
<keyword evidence="2" id="KW-1185">Reference proteome</keyword>
<dbReference type="PATRIC" id="fig|1276221.3.peg.384"/>
<dbReference type="OrthoDB" id="388251at2"/>
<dbReference type="HOGENOM" id="CLU_852347_0_0_14"/>